<dbReference type="EMBL" id="QVLV01000019">
    <property type="protein sequence ID" value="RGE56910.1"/>
    <property type="molecule type" value="Genomic_DNA"/>
</dbReference>
<dbReference type="Proteomes" id="UP000261166">
    <property type="component" value="Unassembled WGS sequence"/>
</dbReference>
<comment type="caution">
    <text evidence="3">The sequence shown here is derived from an EMBL/GenBank/DDBJ whole genome shotgun (WGS) entry which is preliminary data.</text>
</comment>
<feature type="region of interest" description="Disordered" evidence="1">
    <location>
        <begin position="42"/>
        <end position="62"/>
    </location>
</feature>
<protein>
    <submittedName>
        <fullName evidence="3">Uncharacterized protein</fullName>
    </submittedName>
</protein>
<organism evidence="3 5">
    <name type="scientific">Eisenbergiella massiliensis</name>
    <dbReference type="NCBI Taxonomy" id="1720294"/>
    <lineage>
        <taxon>Bacteria</taxon>
        <taxon>Bacillati</taxon>
        <taxon>Bacillota</taxon>
        <taxon>Clostridia</taxon>
        <taxon>Lachnospirales</taxon>
        <taxon>Lachnospiraceae</taxon>
        <taxon>Eisenbergiella</taxon>
    </lineage>
</organism>
<evidence type="ECO:0000313" key="2">
    <source>
        <dbReference type="EMBL" id="RGE56910.1"/>
    </source>
</evidence>
<evidence type="ECO:0000313" key="5">
    <source>
        <dbReference type="Proteomes" id="UP000261166"/>
    </source>
</evidence>
<dbReference type="AlphaFoldDB" id="A0A3E3I6F3"/>
<reference evidence="3 5" key="1">
    <citation type="submission" date="2018-08" db="EMBL/GenBank/DDBJ databases">
        <title>A genome reference for cultivated species of the human gut microbiota.</title>
        <authorList>
            <person name="Zou Y."/>
            <person name="Xue W."/>
            <person name="Luo G."/>
        </authorList>
    </citation>
    <scope>NUCLEOTIDE SEQUENCE [LARGE SCALE GENOMIC DNA]</scope>
    <source>
        <strain evidence="3 5">AF26-4BH</strain>
        <strain evidence="2">TF05-5AC</strain>
    </source>
</reference>
<proteinExistence type="predicted"/>
<accession>A0A3E3I6F3</accession>
<evidence type="ECO:0000313" key="4">
    <source>
        <dbReference type="Proteomes" id="UP000260812"/>
    </source>
</evidence>
<evidence type="ECO:0000256" key="1">
    <source>
        <dbReference type="SAM" id="MobiDB-lite"/>
    </source>
</evidence>
<dbReference type="Proteomes" id="UP000260812">
    <property type="component" value="Unassembled WGS sequence"/>
</dbReference>
<sequence>MSVSFCIFIHFPETEAVKGVKIKYCSYLECRHVRLCRPAPCTDHKNADRESKNIPMKAEQGG</sequence>
<dbReference type="EMBL" id="QVLU01000051">
    <property type="protein sequence ID" value="RGE61607.1"/>
    <property type="molecule type" value="Genomic_DNA"/>
</dbReference>
<name>A0A3E3I6F3_9FIRM</name>
<keyword evidence="4" id="KW-1185">Reference proteome</keyword>
<feature type="compositionally biased region" description="Basic and acidic residues" evidence="1">
    <location>
        <begin position="42"/>
        <end position="52"/>
    </location>
</feature>
<evidence type="ECO:0000313" key="3">
    <source>
        <dbReference type="EMBL" id="RGE61607.1"/>
    </source>
</evidence>
<gene>
    <name evidence="3" type="ORF">DWY69_29245</name>
    <name evidence="2" type="ORF">DXC51_21235</name>
</gene>